<evidence type="ECO:0000256" key="2">
    <source>
        <dbReference type="ARBA" id="ARBA00061629"/>
    </source>
</evidence>
<dbReference type="InterPro" id="IPR037318">
    <property type="entry name" value="Hex1_S1"/>
</dbReference>
<dbReference type="InterPro" id="IPR008991">
    <property type="entry name" value="Translation_prot_SH3-like_sf"/>
</dbReference>
<dbReference type="VEuPathDB" id="FungiDB:JI435_026470"/>
<feature type="domain" description="Translation initiation factor 5A-like N-terminal" evidence="5">
    <location>
        <begin position="139"/>
        <end position="190"/>
    </location>
</feature>
<dbReference type="GO" id="GO:0030428">
    <property type="term" value="C:cell septum"/>
    <property type="evidence" value="ECO:0007669"/>
    <property type="project" value="UniProtKB-SubCell"/>
</dbReference>
<dbReference type="GO" id="GO:0043022">
    <property type="term" value="F:ribosome binding"/>
    <property type="evidence" value="ECO:0007669"/>
    <property type="project" value="InterPro"/>
</dbReference>
<dbReference type="InterPro" id="IPR048670">
    <property type="entry name" value="IF5A-like_N"/>
</dbReference>
<evidence type="ECO:0008006" key="8">
    <source>
        <dbReference type="Google" id="ProtNLM"/>
    </source>
</evidence>
<dbReference type="Gene3D" id="2.30.30.30">
    <property type="match status" value="1"/>
</dbReference>
<sequence length="285" mass="31343">MGYYDDDGHYHSFRHGISNAAHKVAHKVADRVAHPIHAHRHHHSHEHSNVASKYDDRKEEIIVKEKFTTVPAAPPARSVVSGTPVERVVRVNSSSTRAPSHVAPSHVASSHVSRVSHASAPKTHVPSAPATARKMASPNTITIPCHHIRIGDLLILQGRPCQVIRITTSSQTGQHRYLGVDLFTKQLHEESSFISNPAPSVVVQNMLGPVFKQYRVLDIREDGRVVAMTESGDVKQGLPVLDQSALLNRLTESFDNGRGSVRILVINDDGMEMAVDYKVVHGSRL</sequence>
<evidence type="ECO:0000313" key="6">
    <source>
        <dbReference type="EMBL" id="QRC94898.1"/>
    </source>
</evidence>
<feature type="compositionally biased region" description="Low complexity" evidence="3">
    <location>
        <begin position="98"/>
        <end position="121"/>
    </location>
</feature>
<organism evidence="6 7">
    <name type="scientific">Phaeosphaeria nodorum (strain SN15 / ATCC MYA-4574 / FGSC 10173)</name>
    <name type="common">Glume blotch fungus</name>
    <name type="synonym">Parastagonospora nodorum</name>
    <dbReference type="NCBI Taxonomy" id="321614"/>
    <lineage>
        <taxon>Eukaryota</taxon>
        <taxon>Fungi</taxon>
        <taxon>Dikarya</taxon>
        <taxon>Ascomycota</taxon>
        <taxon>Pezizomycotina</taxon>
        <taxon>Dothideomycetes</taxon>
        <taxon>Pleosporomycetidae</taxon>
        <taxon>Pleosporales</taxon>
        <taxon>Pleosporineae</taxon>
        <taxon>Phaeosphaeriaceae</taxon>
        <taxon>Parastagonospora</taxon>
    </lineage>
</organism>
<dbReference type="GO" id="GO:0045901">
    <property type="term" value="P:positive regulation of translational elongation"/>
    <property type="evidence" value="ECO:0007669"/>
    <property type="project" value="InterPro"/>
</dbReference>
<name>A0A7U2EXG6_PHANO</name>
<dbReference type="GO" id="GO:0140266">
    <property type="term" value="C:Woronin body"/>
    <property type="evidence" value="ECO:0007669"/>
    <property type="project" value="UniProtKB-ARBA"/>
</dbReference>
<accession>A0A7U2EXG6</accession>
<dbReference type="AlphaFoldDB" id="A0A7U2EXG6"/>
<gene>
    <name evidence="6" type="ORF">JI435_026470</name>
</gene>
<dbReference type="OrthoDB" id="9975114at2759"/>
<dbReference type="InterPro" id="IPR020189">
    <property type="entry name" value="IF5A_C"/>
</dbReference>
<dbReference type="FunFam" id="2.30.30.30:FF:000033">
    <property type="entry name" value="Woronin body major protein HEX1"/>
    <property type="match status" value="1"/>
</dbReference>
<dbReference type="EMBL" id="CP069027">
    <property type="protein sequence ID" value="QRC94898.1"/>
    <property type="molecule type" value="Genomic_DNA"/>
</dbReference>
<reference evidence="7" key="1">
    <citation type="journal article" date="2021" name="BMC Genomics">
        <title>Chromosome-level genome assembly and manually-curated proteome of model necrotroph Parastagonospora nodorum Sn15 reveals a genome-wide trove of candidate effector homologs, and redundancy of virulence-related functions within an accessory chromosome.</title>
        <authorList>
            <person name="Bertazzoni S."/>
            <person name="Jones D.A.B."/>
            <person name="Phan H.T."/>
            <person name="Tan K.-C."/>
            <person name="Hane J.K."/>
        </authorList>
    </citation>
    <scope>NUCLEOTIDE SEQUENCE [LARGE SCALE GENOMIC DNA]</scope>
    <source>
        <strain evidence="7">SN15 / ATCC MYA-4574 / FGSC 10173)</strain>
    </source>
</reference>
<dbReference type="InterPro" id="IPR012340">
    <property type="entry name" value="NA-bd_OB-fold"/>
</dbReference>
<dbReference type="GO" id="GO:0003723">
    <property type="term" value="F:RNA binding"/>
    <property type="evidence" value="ECO:0007669"/>
    <property type="project" value="InterPro"/>
</dbReference>
<dbReference type="Pfam" id="PF21485">
    <property type="entry name" value="IF5A-like_N"/>
    <property type="match status" value="1"/>
</dbReference>
<comment type="subcellular location">
    <subcellularLocation>
        <location evidence="1">Cell septum</location>
    </subcellularLocation>
</comment>
<evidence type="ECO:0000256" key="1">
    <source>
        <dbReference type="ARBA" id="ARBA00004431"/>
    </source>
</evidence>
<comment type="similarity">
    <text evidence="2">Belongs to the eIF-5A family. Hex1 subfamily.</text>
</comment>
<feature type="region of interest" description="Disordered" evidence="3">
    <location>
        <begin position="93"/>
        <end position="133"/>
    </location>
</feature>
<evidence type="ECO:0000259" key="5">
    <source>
        <dbReference type="Pfam" id="PF21485"/>
    </source>
</evidence>
<protein>
    <recommendedName>
        <fullName evidence="8">Translation elongation factor IF5A C-terminal domain-containing protein</fullName>
    </recommendedName>
</protein>
<evidence type="ECO:0000256" key="3">
    <source>
        <dbReference type="SAM" id="MobiDB-lite"/>
    </source>
</evidence>
<dbReference type="InterPro" id="IPR014722">
    <property type="entry name" value="Rib_uL2_dom2"/>
</dbReference>
<dbReference type="Gene3D" id="2.40.50.140">
    <property type="entry name" value="Nucleic acid-binding proteins"/>
    <property type="match status" value="1"/>
</dbReference>
<dbReference type="GO" id="GO:0003746">
    <property type="term" value="F:translation elongation factor activity"/>
    <property type="evidence" value="ECO:0007669"/>
    <property type="project" value="InterPro"/>
</dbReference>
<dbReference type="PANTHER" id="PTHR11673">
    <property type="entry name" value="TRANSLATION INITIATION FACTOR 5A FAMILY MEMBER"/>
    <property type="match status" value="1"/>
</dbReference>
<proteinExistence type="inferred from homology"/>
<dbReference type="CDD" id="cd04469">
    <property type="entry name" value="S1_Hex1"/>
    <property type="match status" value="1"/>
</dbReference>
<dbReference type="InterPro" id="IPR001884">
    <property type="entry name" value="IF5A-like"/>
</dbReference>
<keyword evidence="7" id="KW-1185">Reference proteome</keyword>
<evidence type="ECO:0000313" key="7">
    <source>
        <dbReference type="Proteomes" id="UP000663193"/>
    </source>
</evidence>
<dbReference type="Pfam" id="PF01287">
    <property type="entry name" value="eIF-5a"/>
    <property type="match status" value="1"/>
</dbReference>
<dbReference type="Proteomes" id="UP000663193">
    <property type="component" value="Chromosome 5"/>
</dbReference>
<dbReference type="GO" id="GO:0045905">
    <property type="term" value="P:positive regulation of translational termination"/>
    <property type="evidence" value="ECO:0007669"/>
    <property type="project" value="InterPro"/>
</dbReference>
<evidence type="ECO:0000259" key="4">
    <source>
        <dbReference type="Pfam" id="PF01287"/>
    </source>
</evidence>
<dbReference type="SUPFAM" id="SSF50249">
    <property type="entry name" value="Nucleic acid-binding proteins"/>
    <property type="match status" value="1"/>
</dbReference>
<dbReference type="SUPFAM" id="SSF50104">
    <property type="entry name" value="Translation proteins SH3-like domain"/>
    <property type="match status" value="1"/>
</dbReference>
<feature type="domain" description="Translation initiation factor 5A C-terminal" evidence="4">
    <location>
        <begin position="212"/>
        <end position="278"/>
    </location>
</feature>